<keyword evidence="2" id="KW-0456">Lyase</keyword>
<dbReference type="GO" id="GO:0005739">
    <property type="term" value="C:mitochondrion"/>
    <property type="evidence" value="ECO:0007669"/>
    <property type="project" value="TreeGrafter"/>
</dbReference>
<dbReference type="PANTHER" id="PTHR10067:SF9">
    <property type="entry name" value="PHOSPHATIDYLSERINE DECARBOXYLASE FAMILY PROTEIN (AFU_ORTHOLOGUE AFUA_7G01730)"/>
    <property type="match status" value="1"/>
</dbReference>
<evidence type="ECO:0000256" key="2">
    <source>
        <dbReference type="ARBA" id="ARBA00023239"/>
    </source>
</evidence>
<dbReference type="Proteomes" id="UP000054317">
    <property type="component" value="Unassembled WGS sequence"/>
</dbReference>
<dbReference type="GO" id="GO:0006646">
    <property type="term" value="P:phosphatidylethanolamine biosynthetic process"/>
    <property type="evidence" value="ECO:0007669"/>
    <property type="project" value="TreeGrafter"/>
</dbReference>
<protein>
    <recommendedName>
        <fullName evidence="3">L-tryptophan decarboxylase PsiD-like domain-containing protein</fullName>
    </recommendedName>
</protein>
<evidence type="ECO:0000313" key="4">
    <source>
        <dbReference type="EMBL" id="EIW51707.1"/>
    </source>
</evidence>
<dbReference type="GO" id="GO:0004609">
    <property type="term" value="F:phosphatidylserine decarboxylase activity"/>
    <property type="evidence" value="ECO:0007669"/>
    <property type="project" value="InterPro"/>
</dbReference>
<keyword evidence="5" id="KW-1185">Reference proteome</keyword>
<gene>
    <name evidence="4" type="ORF">TRAVEDRAFT_54134</name>
</gene>
<organism evidence="4 5">
    <name type="scientific">Trametes versicolor (strain FP-101664)</name>
    <name type="common">White-rot fungus</name>
    <name type="synonym">Coriolus versicolor</name>
    <dbReference type="NCBI Taxonomy" id="717944"/>
    <lineage>
        <taxon>Eukaryota</taxon>
        <taxon>Fungi</taxon>
        <taxon>Dikarya</taxon>
        <taxon>Basidiomycota</taxon>
        <taxon>Agaricomycotina</taxon>
        <taxon>Agaricomycetes</taxon>
        <taxon>Polyporales</taxon>
        <taxon>Polyporaceae</taxon>
        <taxon>Trametes</taxon>
    </lineage>
</organism>
<sequence>MAPSSTTWRDTGSRILVQYVSKTPTPACLAQDMAIFSKLGQRTSAIRTYPQPLTNYIPSCPAMSRNVSTQPKATRAPQGALVKHRVGGWLPRNDEVLKTWLNKKIAIVEHPSRVDEPLKPVIQDFQTFVETNPVIYMYCNQMFEQVPTKPPYDNDPTGKPQVRDYKLMFKLFNDIIGTAPSYEDDDLVGFPINAILDWPMGTPAGMAFFSSPEVNVHFKNMFDVWTSFLTSSASCTVLDDSANGWFGPAASAALPNFEQTYVCDPTAPFHGFKSWDDFFTRLFIPGVRPVLFPDEDIITSACESTVYRIAFDAQETDSFWLKGQPYSLVHMLNNDEFAAQFVGGTVYQAFLSATKYHRWHAPVNGTIVRVVTVPGTYYAESPEEGFPDPDAAGPNLSQAFITAVATRTIIFIQADNPTIGLLAFIGVGMAEVSTCEATVKAGDVVKKGDQLGMFHFGGSTHCLIFGPQVKVTFDPEIVIEADVNLNAPIATVAAA</sequence>
<dbReference type="EMBL" id="JH711798">
    <property type="protein sequence ID" value="EIW51707.1"/>
    <property type="molecule type" value="Genomic_DNA"/>
</dbReference>
<dbReference type="KEGG" id="tvs:TRAVEDRAFT_54134"/>
<dbReference type="OrthoDB" id="5973539at2759"/>
<dbReference type="OMA" id="ANACESQ"/>
<reference evidence="5" key="1">
    <citation type="journal article" date="2012" name="Science">
        <title>The Paleozoic origin of enzymatic lignin decomposition reconstructed from 31 fungal genomes.</title>
        <authorList>
            <person name="Floudas D."/>
            <person name="Binder M."/>
            <person name="Riley R."/>
            <person name="Barry K."/>
            <person name="Blanchette R.A."/>
            <person name="Henrissat B."/>
            <person name="Martinez A.T."/>
            <person name="Otillar R."/>
            <person name="Spatafora J.W."/>
            <person name="Yadav J.S."/>
            <person name="Aerts A."/>
            <person name="Benoit I."/>
            <person name="Boyd A."/>
            <person name="Carlson A."/>
            <person name="Copeland A."/>
            <person name="Coutinho P.M."/>
            <person name="de Vries R.P."/>
            <person name="Ferreira P."/>
            <person name="Findley K."/>
            <person name="Foster B."/>
            <person name="Gaskell J."/>
            <person name="Glotzer D."/>
            <person name="Gorecki P."/>
            <person name="Heitman J."/>
            <person name="Hesse C."/>
            <person name="Hori C."/>
            <person name="Igarashi K."/>
            <person name="Jurgens J.A."/>
            <person name="Kallen N."/>
            <person name="Kersten P."/>
            <person name="Kohler A."/>
            <person name="Kuees U."/>
            <person name="Kumar T.K.A."/>
            <person name="Kuo A."/>
            <person name="LaButti K."/>
            <person name="Larrondo L.F."/>
            <person name="Lindquist E."/>
            <person name="Ling A."/>
            <person name="Lombard V."/>
            <person name="Lucas S."/>
            <person name="Lundell T."/>
            <person name="Martin R."/>
            <person name="McLaughlin D.J."/>
            <person name="Morgenstern I."/>
            <person name="Morin E."/>
            <person name="Murat C."/>
            <person name="Nagy L.G."/>
            <person name="Nolan M."/>
            <person name="Ohm R.A."/>
            <person name="Patyshakuliyeva A."/>
            <person name="Rokas A."/>
            <person name="Ruiz-Duenas F.J."/>
            <person name="Sabat G."/>
            <person name="Salamov A."/>
            <person name="Samejima M."/>
            <person name="Schmutz J."/>
            <person name="Slot J.C."/>
            <person name="St John F."/>
            <person name="Stenlid J."/>
            <person name="Sun H."/>
            <person name="Sun S."/>
            <person name="Syed K."/>
            <person name="Tsang A."/>
            <person name="Wiebenga A."/>
            <person name="Young D."/>
            <person name="Pisabarro A."/>
            <person name="Eastwood D.C."/>
            <person name="Martin F."/>
            <person name="Cullen D."/>
            <person name="Grigoriev I.V."/>
            <person name="Hibbett D.S."/>
        </authorList>
    </citation>
    <scope>NUCLEOTIDE SEQUENCE [LARGE SCALE GENOMIC DNA]</scope>
    <source>
        <strain evidence="5">FP-101664</strain>
    </source>
</reference>
<dbReference type="Pfam" id="PF02666">
    <property type="entry name" value="PS_Dcarbxylase"/>
    <property type="match status" value="1"/>
</dbReference>
<accession>R7S7T3</accession>
<dbReference type="InterPro" id="IPR003817">
    <property type="entry name" value="PS_Dcarbxylase"/>
</dbReference>
<dbReference type="InterPro" id="IPR022237">
    <property type="entry name" value="PsiD-like"/>
</dbReference>
<dbReference type="RefSeq" id="XP_008045268.1">
    <property type="nucleotide sequence ID" value="XM_008047077.1"/>
</dbReference>
<dbReference type="GeneID" id="19417320"/>
<evidence type="ECO:0000256" key="1">
    <source>
        <dbReference type="ARBA" id="ARBA00022793"/>
    </source>
</evidence>
<dbReference type="PANTHER" id="PTHR10067">
    <property type="entry name" value="PHOSPHATIDYLSERINE DECARBOXYLASE"/>
    <property type="match status" value="1"/>
</dbReference>
<evidence type="ECO:0000259" key="3">
    <source>
        <dbReference type="Pfam" id="PF12588"/>
    </source>
</evidence>
<feature type="domain" description="L-tryptophan decarboxylase PsiD-like" evidence="3">
    <location>
        <begin position="120"/>
        <end position="253"/>
    </location>
</feature>
<proteinExistence type="predicted"/>
<evidence type="ECO:0000313" key="5">
    <source>
        <dbReference type="Proteomes" id="UP000054317"/>
    </source>
</evidence>
<dbReference type="Pfam" id="PF12588">
    <property type="entry name" value="PSDC"/>
    <property type="match status" value="1"/>
</dbReference>
<name>R7S7T3_TRAVS</name>
<keyword evidence="1" id="KW-0210">Decarboxylase</keyword>
<dbReference type="AlphaFoldDB" id="R7S7T3"/>